<proteinExistence type="predicted"/>
<evidence type="ECO:0000313" key="1">
    <source>
        <dbReference type="EMBL" id="MBX36726.1"/>
    </source>
</evidence>
<protein>
    <submittedName>
        <fullName evidence="1">Uncharacterized protein</fullName>
    </submittedName>
</protein>
<accession>A0A2P2N2S7</accession>
<dbReference type="AlphaFoldDB" id="A0A2P2N2S7"/>
<reference evidence="1" key="1">
    <citation type="submission" date="2018-02" db="EMBL/GenBank/DDBJ databases">
        <title>Rhizophora mucronata_Transcriptome.</title>
        <authorList>
            <person name="Meera S.P."/>
            <person name="Sreeshan A."/>
            <person name="Augustine A."/>
        </authorList>
    </citation>
    <scope>NUCLEOTIDE SEQUENCE</scope>
    <source>
        <tissue evidence="1">Leaf</tissue>
    </source>
</reference>
<organism evidence="1">
    <name type="scientific">Rhizophora mucronata</name>
    <name type="common">Asiatic mangrove</name>
    <dbReference type="NCBI Taxonomy" id="61149"/>
    <lineage>
        <taxon>Eukaryota</taxon>
        <taxon>Viridiplantae</taxon>
        <taxon>Streptophyta</taxon>
        <taxon>Embryophyta</taxon>
        <taxon>Tracheophyta</taxon>
        <taxon>Spermatophyta</taxon>
        <taxon>Magnoliopsida</taxon>
        <taxon>eudicotyledons</taxon>
        <taxon>Gunneridae</taxon>
        <taxon>Pentapetalae</taxon>
        <taxon>rosids</taxon>
        <taxon>fabids</taxon>
        <taxon>Malpighiales</taxon>
        <taxon>Rhizophoraceae</taxon>
        <taxon>Rhizophora</taxon>
    </lineage>
</organism>
<name>A0A2P2N2S7_RHIMU</name>
<sequence length="40" mass="4540">MLQKTYYSLNPVTFIIFCELSISSNTNTLVLLLQASNDPF</sequence>
<dbReference type="EMBL" id="GGEC01056242">
    <property type="protein sequence ID" value="MBX36726.1"/>
    <property type="molecule type" value="Transcribed_RNA"/>
</dbReference>